<feature type="transmembrane region" description="Helical" evidence="7">
    <location>
        <begin position="343"/>
        <end position="363"/>
    </location>
</feature>
<feature type="transmembrane region" description="Helical" evidence="7">
    <location>
        <begin position="184"/>
        <end position="209"/>
    </location>
</feature>
<proteinExistence type="predicted"/>
<dbReference type="GO" id="GO:0005886">
    <property type="term" value="C:plasma membrane"/>
    <property type="evidence" value="ECO:0007669"/>
    <property type="project" value="UniProtKB-SubCell"/>
</dbReference>
<dbReference type="Pfam" id="PF01943">
    <property type="entry name" value="Polysacc_synt"/>
    <property type="match status" value="1"/>
</dbReference>
<feature type="transmembrane region" description="Helical" evidence="7">
    <location>
        <begin position="303"/>
        <end position="322"/>
    </location>
</feature>
<dbReference type="InterPro" id="IPR002797">
    <property type="entry name" value="Polysacc_synth"/>
</dbReference>
<dbReference type="PANTHER" id="PTHR30250">
    <property type="entry name" value="PST FAMILY PREDICTED COLANIC ACID TRANSPORTER"/>
    <property type="match status" value="1"/>
</dbReference>
<evidence type="ECO:0000256" key="6">
    <source>
        <dbReference type="SAM" id="MobiDB-lite"/>
    </source>
</evidence>
<keyword evidence="2" id="KW-1003">Cell membrane</keyword>
<feature type="transmembrane region" description="Helical" evidence="7">
    <location>
        <begin position="435"/>
        <end position="456"/>
    </location>
</feature>
<evidence type="ECO:0000256" key="3">
    <source>
        <dbReference type="ARBA" id="ARBA00022692"/>
    </source>
</evidence>
<dbReference type="CDD" id="cd13124">
    <property type="entry name" value="MATE_SpoVB_like"/>
    <property type="match status" value="1"/>
</dbReference>
<feature type="transmembrane region" description="Helical" evidence="7">
    <location>
        <begin position="253"/>
        <end position="271"/>
    </location>
</feature>
<feature type="transmembrane region" description="Helical" evidence="7">
    <location>
        <begin position="161"/>
        <end position="178"/>
    </location>
</feature>
<accession>A0A1V4EQ12</accession>
<reference evidence="8 9" key="1">
    <citation type="submission" date="2017-02" db="EMBL/GenBank/DDBJ databases">
        <title>Draft genome of Acidibacillus ferrooxidans Huett2.</title>
        <authorList>
            <person name="Schopf S."/>
        </authorList>
    </citation>
    <scope>NUCLEOTIDE SEQUENCE [LARGE SCALE GENOMIC DNA]</scope>
    <source>
        <strain evidence="8 9">Huett2</strain>
    </source>
</reference>
<dbReference type="EMBL" id="MWPS01000046">
    <property type="protein sequence ID" value="OPG15006.1"/>
    <property type="molecule type" value="Genomic_DNA"/>
</dbReference>
<evidence type="ECO:0000256" key="1">
    <source>
        <dbReference type="ARBA" id="ARBA00004651"/>
    </source>
</evidence>
<feature type="transmembrane region" description="Helical" evidence="7">
    <location>
        <begin position="120"/>
        <end position="140"/>
    </location>
</feature>
<gene>
    <name evidence="8" type="ORF">B2M26_14330</name>
</gene>
<comment type="caution">
    <text evidence="8">The sequence shown here is derived from an EMBL/GenBank/DDBJ whole genome shotgun (WGS) entry which is preliminary data.</text>
</comment>
<feature type="transmembrane region" description="Helical" evidence="7">
    <location>
        <begin position="49"/>
        <end position="70"/>
    </location>
</feature>
<dbReference type="AlphaFoldDB" id="A0A1V4EQ12"/>
<keyword evidence="4 7" id="KW-1133">Transmembrane helix</keyword>
<feature type="region of interest" description="Disordered" evidence="6">
    <location>
        <begin position="220"/>
        <end position="243"/>
    </location>
</feature>
<feature type="transmembrane region" description="Helical" evidence="7">
    <location>
        <begin position="507"/>
        <end position="528"/>
    </location>
</feature>
<dbReference type="InterPro" id="IPR024923">
    <property type="entry name" value="PG_synth_SpoVB"/>
</dbReference>
<comment type="subcellular location">
    <subcellularLocation>
        <location evidence="1">Cell membrane</location>
        <topology evidence="1">Multi-pass membrane protein</topology>
    </subcellularLocation>
</comment>
<name>A0A1V4EQ12_9BACL</name>
<evidence type="ECO:0000313" key="8">
    <source>
        <dbReference type="EMBL" id="OPG15006.1"/>
    </source>
</evidence>
<feature type="transmembrane region" description="Helical" evidence="7">
    <location>
        <begin position="410"/>
        <end position="429"/>
    </location>
</feature>
<evidence type="ECO:0000256" key="4">
    <source>
        <dbReference type="ARBA" id="ARBA00022989"/>
    </source>
</evidence>
<protein>
    <submittedName>
        <fullName evidence="8">Uncharacterized protein</fullName>
    </submittedName>
</protein>
<keyword evidence="5 7" id="KW-0472">Membrane</keyword>
<keyword evidence="9" id="KW-1185">Reference proteome</keyword>
<keyword evidence="3 7" id="KW-0812">Transmembrane</keyword>
<feature type="transmembrane region" description="Helical" evidence="7">
    <location>
        <begin position="375"/>
        <end position="398"/>
    </location>
</feature>
<dbReference type="PANTHER" id="PTHR30250:SF21">
    <property type="entry name" value="LIPID II FLIPPASE MURJ"/>
    <property type="match status" value="1"/>
</dbReference>
<evidence type="ECO:0000256" key="7">
    <source>
        <dbReference type="SAM" id="Phobius"/>
    </source>
</evidence>
<dbReference type="InterPro" id="IPR050833">
    <property type="entry name" value="Poly_Biosynth_Transport"/>
</dbReference>
<dbReference type="PIRSF" id="PIRSF038958">
    <property type="entry name" value="PG_synth_SpoVB"/>
    <property type="match status" value="1"/>
</dbReference>
<dbReference type="RefSeq" id="WP_079291789.1">
    <property type="nucleotide sequence ID" value="NZ_MWPS01000046.1"/>
</dbReference>
<feature type="compositionally biased region" description="Basic and acidic residues" evidence="6">
    <location>
        <begin position="233"/>
        <end position="243"/>
    </location>
</feature>
<organism evidence="8 9">
    <name type="scientific">Ferroacidibacillus organovorans</name>
    <dbReference type="NCBI Taxonomy" id="1765683"/>
    <lineage>
        <taxon>Bacteria</taxon>
        <taxon>Bacillati</taxon>
        <taxon>Bacillota</taxon>
        <taxon>Bacilli</taxon>
        <taxon>Bacillales</taxon>
        <taxon>Alicyclobacillaceae</taxon>
        <taxon>Ferroacidibacillus</taxon>
    </lineage>
</organism>
<evidence type="ECO:0000313" key="9">
    <source>
        <dbReference type="Proteomes" id="UP000190229"/>
    </source>
</evidence>
<evidence type="ECO:0000256" key="5">
    <source>
        <dbReference type="ARBA" id="ARBA00023136"/>
    </source>
</evidence>
<evidence type="ECO:0000256" key="2">
    <source>
        <dbReference type="ARBA" id="ARBA00022475"/>
    </source>
</evidence>
<feature type="transmembrane region" description="Helical" evidence="7">
    <location>
        <begin position="468"/>
        <end position="487"/>
    </location>
</feature>
<feature type="transmembrane region" description="Helical" evidence="7">
    <location>
        <begin position="91"/>
        <end position="108"/>
    </location>
</feature>
<sequence length="553" mass="58536">MPSSRAMVKGAAILTLAAILSKVMGSIYTVFLQNVIGDSGMGLYQMAYPIYATLLIISTAGFPVAVSKFVSEHAAFGDVESARRVYRVSSVLLGVLGMVTAVGLYLFAAQFARISGDPRSVYAIRAIAPALFIVPMVSSLRGYFQGWQQMKPTAISQLIEQLIRVTTILCGAYIAIRLGMGNPIAAAVAAFGAVTGGLAAWGVLAGYALRARKHGRLERASGAHQGSAGKGASHRDHAPREGRRSTRSLVWQLIYYAVPVSLGALVIPIISNVDALTVTNLLKHQGFTQEAATRAFGLLSGRAFKLAMLPATLASSVGAALLPSVSEAHTLRNADGIAERVQTGLRMTALFSIPAAVGLTVLARPIDIMLFRNAAGYHSIQILAIATVFSTLQIALAASLQGIGRVFIPFHSLLLGTAVKIGLNLLLVPRYGIDGAAMATAVSYGLAALYNLMALRRIVSLGSSARDWLLRPLVASGIMGAFTFAVYRQWERIHVILSTRLDATVVTMLGVGIGIVVYLIALLVSGGLTDRELSAVPKVGRPLARTFKRIGIL</sequence>
<dbReference type="Proteomes" id="UP000190229">
    <property type="component" value="Unassembled WGS sequence"/>
</dbReference>